<dbReference type="RefSeq" id="WP_003110842.1">
    <property type="nucleotide sequence ID" value="NC_008463.1"/>
</dbReference>
<evidence type="ECO:0000259" key="6">
    <source>
        <dbReference type="Pfam" id="PF08479"/>
    </source>
</evidence>
<protein>
    <recommendedName>
        <fullName evidence="9">ShlB/FhaC/HecB family hemolysin secretion/activation protein</fullName>
    </recommendedName>
</protein>
<dbReference type="HOGENOM" id="CLU_037019_0_0_6"/>
<dbReference type="Proteomes" id="UP000000653">
    <property type="component" value="Chromosome"/>
</dbReference>
<reference evidence="7 8" key="1">
    <citation type="journal article" date="2006" name="Genome Biol.">
        <title>Genomic analysis reveals that Pseudomonas aeruginosa virulence is combinatorial.</title>
        <authorList>
            <person name="Lee D.G."/>
            <person name="Urbach J.M."/>
            <person name="Wu G."/>
            <person name="Liberati N.T."/>
            <person name="Feinbaum R.L."/>
            <person name="Miyata S."/>
            <person name="Diggins L.T."/>
            <person name="He J."/>
            <person name="Saucier M."/>
            <person name="Deziel E."/>
            <person name="Friedman L."/>
            <person name="Li L."/>
            <person name="Grills G."/>
            <person name="Montgomery K."/>
            <person name="Kucherlapati R."/>
            <person name="Rahme L.G."/>
            <person name="Ausubel F.M."/>
        </authorList>
    </citation>
    <scope>NUCLEOTIDE SEQUENCE [LARGE SCALE GENOMIC DNA]</scope>
    <source>
        <strain evidence="7 8">UCBPP-PA14</strain>
    </source>
</reference>
<dbReference type="InterPro" id="IPR013686">
    <property type="entry name" value="Polypept-transport_assoc_ShlB"/>
</dbReference>
<organism evidence="7 8">
    <name type="scientific">Pseudomonas aeruginosa (strain UCBPP-PA14)</name>
    <dbReference type="NCBI Taxonomy" id="208963"/>
    <lineage>
        <taxon>Bacteria</taxon>
        <taxon>Pseudomonadati</taxon>
        <taxon>Pseudomonadota</taxon>
        <taxon>Gammaproteobacteria</taxon>
        <taxon>Pseudomonadales</taxon>
        <taxon>Pseudomonadaceae</taxon>
        <taxon>Pseudomonas</taxon>
    </lineage>
</organism>
<evidence type="ECO:0000256" key="3">
    <source>
        <dbReference type="ARBA" id="ARBA00023237"/>
    </source>
</evidence>
<dbReference type="BioCyc" id="PAER208963:G1G74-4664-MONOMER"/>
<dbReference type="PANTHER" id="PTHR34597:SF6">
    <property type="entry name" value="BLR6126 PROTEIN"/>
    <property type="match status" value="1"/>
</dbReference>
<dbReference type="PANTHER" id="PTHR34597">
    <property type="entry name" value="SLR1661 PROTEIN"/>
    <property type="match status" value="1"/>
</dbReference>
<keyword evidence="2" id="KW-0812">Transmembrane</keyword>
<dbReference type="Gene3D" id="2.40.160.50">
    <property type="entry name" value="membrane protein fhac: a member of the omp85/tpsb transporter family"/>
    <property type="match status" value="1"/>
</dbReference>
<dbReference type="InterPro" id="IPR051544">
    <property type="entry name" value="TPS_OM_transporter"/>
</dbReference>
<evidence type="ECO:0000313" key="8">
    <source>
        <dbReference type="Proteomes" id="UP000000653"/>
    </source>
</evidence>
<evidence type="ECO:0000313" key="7">
    <source>
        <dbReference type="EMBL" id="ABJ09834.1"/>
    </source>
</evidence>
<feature type="domain" description="Haemolysin activator HlyB C-terminal" evidence="5">
    <location>
        <begin position="184"/>
        <end position="459"/>
    </location>
</feature>
<name>A0A0H2Z6Q7_PSEAB</name>
<feature type="signal peptide" evidence="4">
    <location>
        <begin position="1"/>
        <end position="31"/>
    </location>
</feature>
<feature type="domain" description="Polypeptide-transport-associated ShlB-type" evidence="6">
    <location>
        <begin position="48"/>
        <end position="121"/>
    </location>
</feature>
<evidence type="ECO:0000256" key="4">
    <source>
        <dbReference type="SAM" id="SignalP"/>
    </source>
</evidence>
<gene>
    <name evidence="7" type="ordered locus">PA14_55380</name>
</gene>
<dbReference type="AlphaFoldDB" id="A0A0H2Z6Q7"/>
<evidence type="ECO:0000256" key="1">
    <source>
        <dbReference type="ARBA" id="ARBA00022452"/>
    </source>
</evidence>
<keyword evidence="3" id="KW-0998">Cell outer membrane</keyword>
<dbReference type="Pfam" id="PF03865">
    <property type="entry name" value="ShlB"/>
    <property type="match status" value="1"/>
</dbReference>
<dbReference type="GO" id="GO:0008320">
    <property type="term" value="F:protein transmembrane transporter activity"/>
    <property type="evidence" value="ECO:0007669"/>
    <property type="project" value="TreeGrafter"/>
</dbReference>
<evidence type="ECO:0000259" key="5">
    <source>
        <dbReference type="Pfam" id="PF03865"/>
    </source>
</evidence>
<sequence length="544" mass="59605">MKRSLFNCAHPFRQRWSIGCLAVALSCASLADEAPPAAAGAEPQRLVDINEYVVRGNTVLDNRAIEAAVYPFLGPQRSLGDIEGARDALQAAYQEKGYQSVYVELPEQQVSGGVVYLQVTETTVGRVRVVGAKHYSPVELREEVPALEEGKVPDFAQVQRELAQVNRTPGRQVLPMVREGQRPGTMDVDLQVEDKNPWHASIGLNNDYSADTRHLRSVVSLGYDNLWQLGHAISLTYFTAPQDQDNAKVWSGSYTAPLSQRWSVQLSGYQSDSDVATVGSMNVVGQGHSYGVAAIYSLPVTGLWSHSFSFGVDFKDFEEQTRIGGNNDRVPIKYAPLTLGYNGFRYTERSQLALGLSLVAGTGSLLGYGDDDEEFDRKRYRAKSGFGVLKGDLNHTLTFGGDWQVATKAAFQLASGPLISNEQFAAGGATSVRGYLAAENTADDGYLLSQEWRTPSLGRFLGKRAGGYVNDWRFYVFAEGAQLRLQDALPEQDDDFSLASVGIGTRAQLADWLSGSLDWAFPLLEGTNTDKHDSRLHFSVQASF</sequence>
<evidence type="ECO:0008006" key="9">
    <source>
        <dbReference type="Google" id="ProtNLM"/>
    </source>
</evidence>
<dbReference type="InterPro" id="IPR005565">
    <property type="entry name" value="Hemolysn_activator_HlyB_C"/>
</dbReference>
<dbReference type="EMBL" id="CP000438">
    <property type="protein sequence ID" value="ABJ09834.1"/>
    <property type="molecule type" value="Genomic_DNA"/>
</dbReference>
<dbReference type="GO" id="GO:0046819">
    <property type="term" value="P:protein secretion by the type V secretion system"/>
    <property type="evidence" value="ECO:0007669"/>
    <property type="project" value="TreeGrafter"/>
</dbReference>
<dbReference type="Pfam" id="PF08479">
    <property type="entry name" value="POTRA_2"/>
    <property type="match status" value="1"/>
</dbReference>
<feature type="chain" id="PRO_5030007395" description="ShlB/FhaC/HecB family hemolysin secretion/activation protein" evidence="4">
    <location>
        <begin position="32"/>
        <end position="544"/>
    </location>
</feature>
<keyword evidence="4" id="KW-0732">Signal</keyword>
<dbReference type="KEGG" id="pau:PA14_55380"/>
<accession>A0A0H2Z6Q7</accession>
<proteinExistence type="predicted"/>
<dbReference type="PROSITE" id="PS51257">
    <property type="entry name" value="PROKAR_LIPOPROTEIN"/>
    <property type="match status" value="1"/>
</dbReference>
<dbReference type="Gene3D" id="3.10.20.310">
    <property type="entry name" value="membrane protein fhac"/>
    <property type="match status" value="1"/>
</dbReference>
<evidence type="ECO:0000256" key="2">
    <source>
        <dbReference type="ARBA" id="ARBA00022692"/>
    </source>
</evidence>
<keyword evidence="1" id="KW-1134">Transmembrane beta strand</keyword>
<dbReference type="GO" id="GO:0098046">
    <property type="term" value="C:type V protein secretion system complex"/>
    <property type="evidence" value="ECO:0007669"/>
    <property type="project" value="TreeGrafter"/>
</dbReference>
<keyword evidence="1" id="KW-0472">Membrane</keyword>